<gene>
    <name evidence="1" type="ORF">F2Q70_00027271</name>
</gene>
<dbReference type="GO" id="GO:0046982">
    <property type="term" value="F:protein heterodimerization activity"/>
    <property type="evidence" value="ECO:0007669"/>
    <property type="project" value="InterPro"/>
</dbReference>
<organism evidence="1">
    <name type="scientific">Brassica cretica</name>
    <name type="common">Mustard</name>
    <dbReference type="NCBI Taxonomy" id="69181"/>
    <lineage>
        <taxon>Eukaryota</taxon>
        <taxon>Viridiplantae</taxon>
        <taxon>Streptophyta</taxon>
        <taxon>Embryophyta</taxon>
        <taxon>Tracheophyta</taxon>
        <taxon>Spermatophyta</taxon>
        <taxon>Magnoliopsida</taxon>
        <taxon>eudicotyledons</taxon>
        <taxon>Gunneridae</taxon>
        <taxon>Pentapetalae</taxon>
        <taxon>rosids</taxon>
        <taxon>malvids</taxon>
        <taxon>Brassicales</taxon>
        <taxon>Brassicaceae</taxon>
        <taxon>Brassiceae</taxon>
        <taxon>Brassica</taxon>
    </lineage>
</organism>
<protein>
    <submittedName>
        <fullName evidence="1">Uncharacterized protein</fullName>
    </submittedName>
</protein>
<dbReference type="SUPFAM" id="SSF47113">
    <property type="entry name" value="Histone-fold"/>
    <property type="match status" value="1"/>
</dbReference>
<dbReference type="EMBL" id="QGKY02000094">
    <property type="protein sequence ID" value="KAF2602439.1"/>
    <property type="molecule type" value="Genomic_DNA"/>
</dbReference>
<name>A0A8S9L7M8_BRACR</name>
<accession>A0A8S9L7M8</accession>
<reference evidence="1" key="1">
    <citation type="submission" date="2019-12" db="EMBL/GenBank/DDBJ databases">
        <title>Genome sequencing and annotation of Brassica cretica.</title>
        <authorList>
            <person name="Studholme D.J."/>
            <person name="Sarris P.F."/>
        </authorList>
    </citation>
    <scope>NUCLEOTIDE SEQUENCE</scope>
    <source>
        <strain evidence="1">PFS-102/07</strain>
        <tissue evidence="1">Leaf</tissue>
    </source>
</reference>
<evidence type="ECO:0000313" key="1">
    <source>
        <dbReference type="EMBL" id="KAF2602439.1"/>
    </source>
</evidence>
<sequence length="300" mass="33829">MTKSPSKMASEEDESWAPLGRQCCGPVLHMKLRALLLPKRSASGSFLCKCHELHETEALSSLEAVLKAFWDNLWNQLQYFTGFNCYLPLSRVKKILKTDPKVRTIQRCDVFHAVKNSETHCFLIDLVPFGPYCAMHHSIRNKSFASLTIQGVLEHAEPEKVLPPAKMILPDMNVANDMNQIKQENRIDKPFSDHKGFDLNSISRYSYGTCCWCAWRYSNPRPHPLTTRSQDKLSPIMESERTHNGGVGVVALQGCEPRVHGIGGVHETCCHIKVDFYCNNPPRGNYPPRGPQACPAGHRS</sequence>
<dbReference type="InterPro" id="IPR009072">
    <property type="entry name" value="Histone-fold"/>
</dbReference>
<dbReference type="AlphaFoldDB" id="A0A8S9L7M8"/>
<proteinExistence type="predicted"/>
<comment type="caution">
    <text evidence="1">The sequence shown here is derived from an EMBL/GenBank/DDBJ whole genome shotgun (WGS) entry which is preliminary data.</text>
</comment>